<reference evidence="8" key="1">
    <citation type="journal article" date="2019" name="Curr. Biol.">
        <title>Genome Sequence of Striga asiatica Provides Insight into the Evolution of Plant Parasitism.</title>
        <authorList>
            <person name="Yoshida S."/>
            <person name="Kim S."/>
            <person name="Wafula E.K."/>
            <person name="Tanskanen J."/>
            <person name="Kim Y.M."/>
            <person name="Honaas L."/>
            <person name="Yang Z."/>
            <person name="Spallek T."/>
            <person name="Conn C.E."/>
            <person name="Ichihashi Y."/>
            <person name="Cheong K."/>
            <person name="Cui S."/>
            <person name="Der J.P."/>
            <person name="Gundlach H."/>
            <person name="Jiao Y."/>
            <person name="Hori C."/>
            <person name="Ishida J.K."/>
            <person name="Kasahara H."/>
            <person name="Kiba T."/>
            <person name="Kim M.S."/>
            <person name="Koo N."/>
            <person name="Laohavisit A."/>
            <person name="Lee Y.H."/>
            <person name="Lumba S."/>
            <person name="McCourt P."/>
            <person name="Mortimer J.C."/>
            <person name="Mutuku J.M."/>
            <person name="Nomura T."/>
            <person name="Sasaki-Sekimoto Y."/>
            <person name="Seto Y."/>
            <person name="Wang Y."/>
            <person name="Wakatake T."/>
            <person name="Sakakibara H."/>
            <person name="Demura T."/>
            <person name="Yamaguchi S."/>
            <person name="Yoneyama K."/>
            <person name="Manabe R.I."/>
            <person name="Nelson D.C."/>
            <person name="Schulman A.H."/>
            <person name="Timko M.P."/>
            <person name="dePamphilis C.W."/>
            <person name="Choi D."/>
            <person name="Shirasu K."/>
        </authorList>
    </citation>
    <scope>NUCLEOTIDE SEQUENCE [LARGE SCALE GENOMIC DNA]</scope>
    <source>
        <strain evidence="8">cv. UVA1</strain>
    </source>
</reference>
<comment type="caution">
    <text evidence="7">The sequence shown here is derived from an EMBL/GenBank/DDBJ whole genome shotgun (WGS) entry which is preliminary data.</text>
</comment>
<feature type="domain" description="Peptidase A1" evidence="6">
    <location>
        <begin position="244"/>
        <end position="627"/>
    </location>
</feature>
<comment type="similarity">
    <text evidence="1">Belongs to the peptidase A1 family.</text>
</comment>
<dbReference type="PROSITE" id="PS51767">
    <property type="entry name" value="PEPTIDASE_A1"/>
    <property type="match status" value="1"/>
</dbReference>
<proteinExistence type="inferred from homology"/>
<protein>
    <submittedName>
        <fullName evidence="7">Eukaryotic aspartyl protease family protein</fullName>
    </submittedName>
</protein>
<keyword evidence="2 7" id="KW-0645">Protease</keyword>
<organism evidence="7 8">
    <name type="scientific">Striga asiatica</name>
    <name type="common">Asiatic witchweed</name>
    <name type="synonym">Buchnera asiatica</name>
    <dbReference type="NCBI Taxonomy" id="4170"/>
    <lineage>
        <taxon>Eukaryota</taxon>
        <taxon>Viridiplantae</taxon>
        <taxon>Streptophyta</taxon>
        <taxon>Embryophyta</taxon>
        <taxon>Tracheophyta</taxon>
        <taxon>Spermatophyta</taxon>
        <taxon>Magnoliopsida</taxon>
        <taxon>eudicotyledons</taxon>
        <taxon>Gunneridae</taxon>
        <taxon>Pentapetalae</taxon>
        <taxon>asterids</taxon>
        <taxon>lamiids</taxon>
        <taxon>Lamiales</taxon>
        <taxon>Orobanchaceae</taxon>
        <taxon>Buchnereae</taxon>
        <taxon>Striga</taxon>
    </lineage>
</organism>
<dbReference type="Pfam" id="PF14541">
    <property type="entry name" value="TAXi_C"/>
    <property type="match status" value="2"/>
</dbReference>
<dbReference type="SUPFAM" id="SSF50630">
    <property type="entry name" value="Acid proteases"/>
    <property type="match status" value="2"/>
</dbReference>
<dbReference type="PANTHER" id="PTHR47967">
    <property type="entry name" value="OS07G0603500 PROTEIN-RELATED"/>
    <property type="match status" value="1"/>
</dbReference>
<dbReference type="InterPro" id="IPR033121">
    <property type="entry name" value="PEPTIDASE_A1"/>
</dbReference>
<keyword evidence="5" id="KW-0325">Glycoprotein</keyword>
<dbReference type="AlphaFoldDB" id="A0A5A7QI67"/>
<evidence type="ECO:0000259" key="6">
    <source>
        <dbReference type="PROSITE" id="PS51767"/>
    </source>
</evidence>
<dbReference type="GO" id="GO:0006508">
    <property type="term" value="P:proteolysis"/>
    <property type="evidence" value="ECO:0007669"/>
    <property type="project" value="UniProtKB-KW"/>
</dbReference>
<dbReference type="Gene3D" id="2.40.70.10">
    <property type="entry name" value="Acid Proteases"/>
    <property type="match status" value="4"/>
</dbReference>
<dbReference type="CDD" id="cd05476">
    <property type="entry name" value="pepsin_A_like_plant"/>
    <property type="match status" value="1"/>
</dbReference>
<dbReference type="PANTHER" id="PTHR47967:SF47">
    <property type="entry name" value="CHLOROPLAST NUCLEOID DNA-BINDING PROTEIN-LIKE"/>
    <property type="match status" value="1"/>
</dbReference>
<dbReference type="OrthoDB" id="2747330at2759"/>
<gene>
    <name evidence="7" type="ORF">STAS_20405</name>
</gene>
<feature type="non-terminal residue" evidence="7">
    <location>
        <position position="640"/>
    </location>
</feature>
<dbReference type="InterPro" id="IPR032861">
    <property type="entry name" value="TAXi_N"/>
</dbReference>
<keyword evidence="4" id="KW-0378">Hydrolase</keyword>
<evidence type="ECO:0000313" key="7">
    <source>
        <dbReference type="EMBL" id="GER43541.1"/>
    </source>
</evidence>
<evidence type="ECO:0000256" key="4">
    <source>
        <dbReference type="ARBA" id="ARBA00022801"/>
    </source>
</evidence>
<evidence type="ECO:0000256" key="5">
    <source>
        <dbReference type="ARBA" id="ARBA00023180"/>
    </source>
</evidence>
<name>A0A5A7QI67_STRAF</name>
<keyword evidence="3" id="KW-0064">Aspartyl protease</keyword>
<dbReference type="InterPro" id="IPR034161">
    <property type="entry name" value="Pepsin-like_plant"/>
</dbReference>
<dbReference type="InterPro" id="IPR021109">
    <property type="entry name" value="Peptidase_aspartic_dom_sf"/>
</dbReference>
<sequence>HDKCSKPCPSFVYSYVDGAVAGFLANDTIVVHAKNRPNTNQYISFGCAQSSYRVQLGLIGFGKGPLSLPSQLGFTNNGFAYCFLSFDLSSNPNVSAPLILGHLATSLKEHLKFTPMLWNPMSQYLYYIGLESVTVGNKVNIQAPESLRVFSPSGKGGMLIDSSTSNTHLPDPLYSQLQEAIKSMVKYTSIFVELHANGSSNSLILSLTHSRSKIRPTRKLDYYDYTSKKTPDGIVPLNEIRDGHVMSLSVGSPSQTIDNLLLSTGSDLVWMHCGTSSNHFECIDCTDPYYTKYNTSFFNPSLSKSIASEPCTSPLCADIHNSDYYDTCTTAGCALRDIVHDKCSKPCPSFVYSYVDGAVAGFLANDTIVLHAKNRPNTNQYISFGCAQSSYRVQLGLIGFGKGPLSLPSQLGFTNNGFAYCFLSFDLSSNPNVSAPLILGHLATSLKEHLKFTPMLWNPMSQYLYYIGLESVTVGNKVNIQAPESLRVFSPLGEGGMLIDSSTSNTHLPDPLYSQLQEAIKSMVKYSRASDVEAKSSFDLCYQVPTKYAKPRGFPSITFHFLNNVSLKLPPGNVFYKVAPPNGSFRPVCLIMQKMDDDEAAAAVFGSFQQQNIEVVYDLQNERVGFQTVDCVSYGKQHGL</sequence>
<evidence type="ECO:0000256" key="3">
    <source>
        <dbReference type="ARBA" id="ARBA00022750"/>
    </source>
</evidence>
<feature type="non-terminal residue" evidence="7">
    <location>
        <position position="1"/>
    </location>
</feature>
<evidence type="ECO:0000313" key="8">
    <source>
        <dbReference type="Proteomes" id="UP000325081"/>
    </source>
</evidence>
<evidence type="ECO:0000256" key="2">
    <source>
        <dbReference type="ARBA" id="ARBA00022670"/>
    </source>
</evidence>
<dbReference type="GO" id="GO:0005576">
    <property type="term" value="C:extracellular region"/>
    <property type="evidence" value="ECO:0007669"/>
    <property type="project" value="TreeGrafter"/>
</dbReference>
<dbReference type="InterPro" id="IPR051708">
    <property type="entry name" value="Plant_Aspart_Prot_A1"/>
</dbReference>
<accession>A0A5A7QI67</accession>
<dbReference type="EMBL" id="BKCP01006638">
    <property type="protein sequence ID" value="GER43541.1"/>
    <property type="molecule type" value="Genomic_DNA"/>
</dbReference>
<dbReference type="Pfam" id="PF14543">
    <property type="entry name" value="TAXi_N"/>
    <property type="match status" value="2"/>
</dbReference>
<evidence type="ECO:0000256" key="1">
    <source>
        <dbReference type="ARBA" id="ARBA00007447"/>
    </source>
</evidence>
<keyword evidence="8" id="KW-1185">Reference proteome</keyword>
<dbReference type="Proteomes" id="UP000325081">
    <property type="component" value="Unassembled WGS sequence"/>
</dbReference>
<dbReference type="GO" id="GO:0004190">
    <property type="term" value="F:aspartic-type endopeptidase activity"/>
    <property type="evidence" value="ECO:0007669"/>
    <property type="project" value="UniProtKB-KW"/>
</dbReference>
<dbReference type="InterPro" id="IPR032799">
    <property type="entry name" value="TAXi_C"/>
</dbReference>